<reference evidence="2" key="1">
    <citation type="submission" date="2020-08" db="EMBL/GenBank/DDBJ databases">
        <title>Multicomponent nature underlies the extraordinary mechanical properties of spider dragline silk.</title>
        <authorList>
            <person name="Kono N."/>
            <person name="Nakamura H."/>
            <person name="Mori M."/>
            <person name="Yoshida Y."/>
            <person name="Ohtoshi R."/>
            <person name="Malay A.D."/>
            <person name="Moran D.A.P."/>
            <person name="Tomita M."/>
            <person name="Numata K."/>
            <person name="Arakawa K."/>
        </authorList>
    </citation>
    <scope>NUCLEOTIDE SEQUENCE</scope>
</reference>
<feature type="coiled-coil region" evidence="1">
    <location>
        <begin position="430"/>
        <end position="457"/>
    </location>
</feature>
<dbReference type="GO" id="GO:0048487">
    <property type="term" value="F:beta-tubulin binding"/>
    <property type="evidence" value="ECO:0007669"/>
    <property type="project" value="InterPro"/>
</dbReference>
<dbReference type="InterPro" id="IPR029602">
    <property type="entry name" value="IFT74"/>
</dbReference>
<feature type="coiled-coil region" evidence="1">
    <location>
        <begin position="225"/>
        <end position="266"/>
    </location>
</feature>
<evidence type="ECO:0000313" key="2">
    <source>
        <dbReference type="EMBL" id="GFS43157.1"/>
    </source>
</evidence>
<dbReference type="GO" id="GO:0035735">
    <property type="term" value="P:intraciliary transport involved in cilium assembly"/>
    <property type="evidence" value="ECO:0007669"/>
    <property type="project" value="TreeGrafter"/>
</dbReference>
<dbReference type="GO" id="GO:0005929">
    <property type="term" value="C:cilium"/>
    <property type="evidence" value="ECO:0007669"/>
    <property type="project" value="TreeGrafter"/>
</dbReference>
<dbReference type="GO" id="GO:0030992">
    <property type="term" value="C:intraciliary transport particle B"/>
    <property type="evidence" value="ECO:0007669"/>
    <property type="project" value="InterPro"/>
</dbReference>
<dbReference type="Proteomes" id="UP000887013">
    <property type="component" value="Unassembled WGS sequence"/>
</dbReference>
<gene>
    <name evidence="2" type="primary">IFT74</name>
    <name evidence="2" type="ORF">NPIL_665941</name>
</gene>
<comment type="caution">
    <text evidence="2">The sequence shown here is derived from an EMBL/GenBank/DDBJ whole genome shotgun (WGS) entry which is preliminary data.</text>
</comment>
<keyword evidence="3" id="KW-1185">Reference proteome</keyword>
<name>A0A8X6IHA4_NEPPI</name>
<feature type="coiled-coil region" evidence="1">
    <location>
        <begin position="482"/>
        <end position="509"/>
    </location>
</feature>
<evidence type="ECO:0000313" key="3">
    <source>
        <dbReference type="Proteomes" id="UP000887013"/>
    </source>
</evidence>
<protein>
    <submittedName>
        <fullName evidence="2">Intraflagellar transport protein 74</fullName>
    </submittedName>
</protein>
<keyword evidence="1" id="KW-0175">Coiled coil</keyword>
<dbReference type="PANTHER" id="PTHR31432">
    <property type="entry name" value="INTRAFLAGELLAR TRANSPORT PROTEIN 74 HOMOLOG"/>
    <property type="match status" value="1"/>
</dbReference>
<dbReference type="OrthoDB" id="444379at2759"/>
<dbReference type="PANTHER" id="PTHR31432:SF0">
    <property type="entry name" value="INTRAFLAGELLAR TRANSPORT PROTEIN 74 HOMOLOG"/>
    <property type="match status" value="1"/>
</dbReference>
<dbReference type="AlphaFoldDB" id="A0A8X6IHA4"/>
<proteinExistence type="predicted"/>
<organism evidence="2 3">
    <name type="scientific">Nephila pilipes</name>
    <name type="common">Giant wood spider</name>
    <name type="synonym">Nephila maculata</name>
    <dbReference type="NCBI Taxonomy" id="299642"/>
    <lineage>
        <taxon>Eukaryota</taxon>
        <taxon>Metazoa</taxon>
        <taxon>Ecdysozoa</taxon>
        <taxon>Arthropoda</taxon>
        <taxon>Chelicerata</taxon>
        <taxon>Arachnida</taxon>
        <taxon>Araneae</taxon>
        <taxon>Araneomorphae</taxon>
        <taxon>Entelegynae</taxon>
        <taxon>Araneoidea</taxon>
        <taxon>Nephilidae</taxon>
        <taxon>Nephila</taxon>
    </lineage>
</organism>
<evidence type="ECO:0000256" key="1">
    <source>
        <dbReference type="SAM" id="Coils"/>
    </source>
</evidence>
<dbReference type="EMBL" id="BMAW01044169">
    <property type="protein sequence ID" value="GFS43157.1"/>
    <property type="molecule type" value="Genomic_DNA"/>
</dbReference>
<accession>A0A8X6IHA4</accession>
<sequence length="570" mass="67461">MERSLSGSRTHRHGLEETVPSDIKFRIQNNAAHNKRLTPFTEKSSKSCSDTVIHTPLFNKNLHDRRLSDQGLDVTRHRSRLENRQVRDKSYYKGLIYQKGYEIASEIKRLSKQVNMMETDKSYYYACKQKAEKQASELKDMQGILLDYNMVDDWCTTEAEISEIREELQRIKAENQVASAEVEKIFDMRKKKEFLVHELETDISQERYVTDILSSTSSPHFQDRYKGLNKEDEDLKSDLMKLEEELRSLETEREKLEEKCRSVNKLQAYSLLGKLSEEQKKRDTLFNEQAENDSSLDISKLRQRKSEHYDLLRSISSQSRIVKSQINQKQSELENVCKEFNNIQTERVQKLSKLKSREKLIDAFLATFSEKQHELLRQLMESRNRIKELLELMSSQLNFDGFGGHSREIQMQNIEESKARESLKQELLELMAKEALEDKLLEEVLKLKQEFETKKNEIDRFSNVELLETQFETKKKDLLTEVEAYRKQRNAYKCILQDLQIKYNTLEETLQKNEVYKELSKLEKQWQYSEQSNFAIEQFLAEAKIRGYYSPVKKSTIDTMRYTNELRIAK</sequence>